<dbReference type="PANTHER" id="PTHR11504:SF0">
    <property type="entry name" value="CYTOCHROME C OXIDASE SUBUNIT"/>
    <property type="match status" value="1"/>
</dbReference>
<keyword evidence="13" id="KW-1185">Reference proteome</keyword>
<evidence type="ECO:0000313" key="13">
    <source>
        <dbReference type="Proteomes" id="UP000515163"/>
    </source>
</evidence>
<keyword evidence="6" id="KW-0809">Transit peptide</keyword>
<dbReference type="GeneID" id="116292349"/>
<dbReference type="InParanoid" id="A0A6P8HS29"/>
<keyword evidence="5 12" id="KW-0999">Mitochondrion inner membrane</keyword>
<name>A0A6P8HS29_ACTTE</name>
<dbReference type="Proteomes" id="UP000515163">
    <property type="component" value="Unplaced"/>
</dbReference>
<dbReference type="KEGG" id="aten:116292349"/>
<dbReference type="PROSITE" id="PS01329">
    <property type="entry name" value="COX6A"/>
    <property type="match status" value="1"/>
</dbReference>
<evidence type="ECO:0000256" key="10">
    <source>
        <dbReference type="ARBA" id="ARBA00023136"/>
    </source>
</evidence>
<keyword evidence="7" id="KW-1133">Transmembrane helix</keyword>
<evidence type="ECO:0000256" key="5">
    <source>
        <dbReference type="ARBA" id="ARBA00022792"/>
    </source>
</evidence>
<evidence type="ECO:0000256" key="2">
    <source>
        <dbReference type="ARBA" id="ARBA00004673"/>
    </source>
</evidence>
<keyword evidence="10 12" id="KW-0472">Membrane</keyword>
<proteinExistence type="inferred from homology"/>
<keyword evidence="8" id="KW-0560">Oxidoreductase</keyword>
<comment type="subcellular location">
    <subcellularLocation>
        <location evidence="1">Mitochondrion inner membrane</location>
        <topology evidence="1">Single-pass membrane protein</topology>
    </subcellularLocation>
</comment>
<dbReference type="GO" id="GO:0016491">
    <property type="term" value="F:oxidoreductase activity"/>
    <property type="evidence" value="ECO:0007669"/>
    <property type="project" value="UniProtKB-KW"/>
</dbReference>
<reference evidence="14" key="1">
    <citation type="submission" date="2025-08" db="UniProtKB">
        <authorList>
            <consortium name="RefSeq"/>
        </authorList>
    </citation>
    <scope>IDENTIFICATION</scope>
    <source>
        <tissue evidence="14">Tentacle</tissue>
    </source>
</reference>
<protein>
    <recommendedName>
        <fullName evidence="12">Cytochrome c oxidase subunit</fullName>
    </recommendedName>
    <alternativeName>
        <fullName evidence="12">Cytochrome c oxidase polypeptide VIa</fullName>
    </alternativeName>
</protein>
<dbReference type="Gene3D" id="4.10.95.10">
    <property type="entry name" value="Cytochrome c oxidase, subunit VIa"/>
    <property type="match status" value="1"/>
</dbReference>
<dbReference type="Pfam" id="PF02046">
    <property type="entry name" value="COX6A"/>
    <property type="match status" value="1"/>
</dbReference>
<dbReference type="InterPro" id="IPR036418">
    <property type="entry name" value="Cyt_c_oxidase_su6a_sf"/>
</dbReference>
<evidence type="ECO:0000256" key="11">
    <source>
        <dbReference type="RuleBase" id="RU004396"/>
    </source>
</evidence>
<dbReference type="AlphaFoldDB" id="A0A6P8HS29"/>
<evidence type="ECO:0000313" key="14">
    <source>
        <dbReference type="RefSeq" id="XP_031555507.1"/>
    </source>
</evidence>
<evidence type="ECO:0000256" key="6">
    <source>
        <dbReference type="ARBA" id="ARBA00022946"/>
    </source>
</evidence>
<dbReference type="PANTHER" id="PTHR11504">
    <property type="entry name" value="CYTOCHROME C OXIDASE POLYPEPTIDE VIA"/>
    <property type="match status" value="1"/>
</dbReference>
<sequence length="204" mass="23818">MAALRVQLNLVGFGRRFSRIFNNGQRIRFESSFKRSLAEEEKHAEGTLSNWKKISLFIAIPTTLLIGYKAFFVDHEGHPDPGKYVPYSHIRIRNKAFPWGDGDHSLFHNKHVNFGFEESEEEEPEEGAAEPKEDHFITKFIVDYLMDDPEDNRRRKNEHMALIRHRSIEYLEMKRKKKYPPEPIDLDAILAASSRDKELGVDGY</sequence>
<dbReference type="OrthoDB" id="5947505at2759"/>
<comment type="pathway">
    <text evidence="2">Energy metabolism; oxidative phosphorylation.</text>
</comment>
<evidence type="ECO:0000256" key="8">
    <source>
        <dbReference type="ARBA" id="ARBA00023002"/>
    </source>
</evidence>
<dbReference type="InterPro" id="IPR001349">
    <property type="entry name" value="Cyt_c_oxidase_su6a"/>
</dbReference>
<keyword evidence="4" id="KW-0812">Transmembrane</keyword>
<dbReference type="GO" id="GO:0030234">
    <property type="term" value="F:enzyme regulator activity"/>
    <property type="evidence" value="ECO:0007669"/>
    <property type="project" value="TreeGrafter"/>
</dbReference>
<accession>A0A6P8HS29</accession>
<gene>
    <name evidence="14" type="primary">LOC116292349</name>
</gene>
<evidence type="ECO:0000256" key="3">
    <source>
        <dbReference type="ARBA" id="ARBA00005553"/>
    </source>
</evidence>
<dbReference type="SUPFAM" id="SSF81411">
    <property type="entry name" value="Mitochondrial cytochrome c oxidase subunit VIa"/>
    <property type="match status" value="1"/>
</dbReference>
<evidence type="ECO:0000256" key="1">
    <source>
        <dbReference type="ARBA" id="ARBA00004434"/>
    </source>
</evidence>
<evidence type="ECO:0000256" key="12">
    <source>
        <dbReference type="RuleBase" id="RU004397"/>
    </source>
</evidence>
<organism evidence="13 14">
    <name type="scientific">Actinia tenebrosa</name>
    <name type="common">Australian red waratah sea anemone</name>
    <dbReference type="NCBI Taxonomy" id="6105"/>
    <lineage>
        <taxon>Eukaryota</taxon>
        <taxon>Metazoa</taxon>
        <taxon>Cnidaria</taxon>
        <taxon>Anthozoa</taxon>
        <taxon>Hexacorallia</taxon>
        <taxon>Actiniaria</taxon>
        <taxon>Actiniidae</taxon>
        <taxon>Actinia</taxon>
    </lineage>
</organism>
<evidence type="ECO:0000256" key="7">
    <source>
        <dbReference type="ARBA" id="ARBA00022989"/>
    </source>
</evidence>
<dbReference type="GO" id="GO:0006123">
    <property type="term" value="P:mitochondrial electron transport, cytochrome c to oxygen"/>
    <property type="evidence" value="ECO:0007669"/>
    <property type="project" value="TreeGrafter"/>
</dbReference>
<dbReference type="UniPathway" id="UPA00705"/>
<dbReference type="RefSeq" id="XP_031555507.1">
    <property type="nucleotide sequence ID" value="XM_031699647.1"/>
</dbReference>
<evidence type="ECO:0000256" key="4">
    <source>
        <dbReference type="ARBA" id="ARBA00022692"/>
    </source>
</evidence>
<comment type="similarity">
    <text evidence="3 11">Belongs to the cytochrome c oxidase subunit 6A family.</text>
</comment>
<dbReference type="InterPro" id="IPR018507">
    <property type="entry name" value="Cyt_c_oxidase_su6a_CS"/>
</dbReference>
<keyword evidence="9 12" id="KW-0496">Mitochondrion</keyword>
<evidence type="ECO:0000256" key="9">
    <source>
        <dbReference type="ARBA" id="ARBA00023128"/>
    </source>
</evidence>
<dbReference type="GO" id="GO:0005743">
    <property type="term" value="C:mitochondrial inner membrane"/>
    <property type="evidence" value="ECO:0007669"/>
    <property type="project" value="UniProtKB-SubCell"/>
</dbReference>